<comment type="subcellular location">
    <subcellularLocation>
        <location evidence="1">Membrane</location>
        <topology evidence="1">Multi-pass membrane protein</topology>
    </subcellularLocation>
</comment>
<dbReference type="AlphaFoldDB" id="A0AAD0ALI8"/>
<gene>
    <name evidence="7" type="ORF">CTM74_04980</name>
</gene>
<keyword evidence="2 6" id="KW-0812">Transmembrane</keyword>
<feature type="transmembrane region" description="Helical" evidence="6">
    <location>
        <begin position="5"/>
        <end position="24"/>
    </location>
</feature>
<dbReference type="Pfam" id="PF05105">
    <property type="entry name" value="Phage_holin_4_1"/>
    <property type="match status" value="1"/>
</dbReference>
<dbReference type="InterPro" id="IPR006480">
    <property type="entry name" value="Phage_holin_4_1"/>
</dbReference>
<evidence type="ECO:0000256" key="4">
    <source>
        <dbReference type="ARBA" id="ARBA00023136"/>
    </source>
</evidence>
<organism evidence="7 8">
    <name type="scientific">Fusobacterium pseudoperiodonticum</name>
    <dbReference type="NCBI Taxonomy" id="2663009"/>
    <lineage>
        <taxon>Bacteria</taxon>
        <taxon>Fusobacteriati</taxon>
        <taxon>Fusobacteriota</taxon>
        <taxon>Fusobacteriia</taxon>
        <taxon>Fusobacteriales</taxon>
        <taxon>Fusobacteriaceae</taxon>
        <taxon>Fusobacterium</taxon>
    </lineage>
</organism>
<evidence type="ECO:0000256" key="3">
    <source>
        <dbReference type="ARBA" id="ARBA00022989"/>
    </source>
</evidence>
<keyword evidence="4 6" id="KW-0472">Membrane</keyword>
<name>A0AAD0ALI8_9FUSO</name>
<evidence type="ECO:0000256" key="6">
    <source>
        <dbReference type="SAM" id="Phobius"/>
    </source>
</evidence>
<evidence type="ECO:0000256" key="5">
    <source>
        <dbReference type="SAM" id="MobiDB-lite"/>
    </source>
</evidence>
<feature type="transmembrane region" description="Helical" evidence="6">
    <location>
        <begin position="30"/>
        <end position="48"/>
    </location>
</feature>
<keyword evidence="3 6" id="KW-1133">Transmembrane helix</keyword>
<protein>
    <submittedName>
        <fullName evidence="7">Holin</fullName>
    </submittedName>
</protein>
<dbReference type="RefSeq" id="WP_099987192.1">
    <property type="nucleotide sequence ID" value="NZ_CP024700.1"/>
</dbReference>
<evidence type="ECO:0000256" key="1">
    <source>
        <dbReference type="ARBA" id="ARBA00004141"/>
    </source>
</evidence>
<dbReference type="EMBL" id="CP024700">
    <property type="protein sequence ID" value="ATV61241.1"/>
    <property type="molecule type" value="Genomic_DNA"/>
</dbReference>
<keyword evidence="8" id="KW-1185">Reference proteome</keyword>
<dbReference type="NCBIfam" id="TIGR01593">
    <property type="entry name" value="holin_tox_secr"/>
    <property type="match status" value="1"/>
</dbReference>
<evidence type="ECO:0000256" key="2">
    <source>
        <dbReference type="ARBA" id="ARBA00022692"/>
    </source>
</evidence>
<evidence type="ECO:0000313" key="8">
    <source>
        <dbReference type="Proteomes" id="UP000228552"/>
    </source>
</evidence>
<dbReference type="Proteomes" id="UP000228552">
    <property type="component" value="Chromosome"/>
</dbReference>
<sequence length="159" mass="17897">MTVEFLEIITKICAYAIAFFIWLIGGWDTLSQVLFGLMFLDFLSGMFVGYKTQNLNSKRAFKGLRKKLLILVVLCGASLMHKLVPELAFRTLVGLFYCANELLSIAENGARAGLPIPQKLKAALEQCKGDKCNTDSLKDKEKNIKPEDIKQEDFDNEIK</sequence>
<evidence type="ECO:0000313" key="7">
    <source>
        <dbReference type="EMBL" id="ATV61241.1"/>
    </source>
</evidence>
<accession>A0AAD0ALI8</accession>
<proteinExistence type="predicted"/>
<dbReference type="GO" id="GO:0016020">
    <property type="term" value="C:membrane"/>
    <property type="evidence" value="ECO:0007669"/>
    <property type="project" value="UniProtKB-SubCell"/>
</dbReference>
<reference evidence="7 8" key="1">
    <citation type="submission" date="2017-11" db="EMBL/GenBank/DDBJ databases">
        <title>Genome sequencing of Fusobacterium periodonticum KCOM 1263.</title>
        <authorList>
            <person name="Kook J.-K."/>
            <person name="Park S.-N."/>
            <person name="Lim Y.K."/>
        </authorList>
    </citation>
    <scope>NUCLEOTIDE SEQUENCE [LARGE SCALE GENOMIC DNA]</scope>
    <source>
        <strain evidence="7 8">KCOM 1263</strain>
    </source>
</reference>
<feature type="region of interest" description="Disordered" evidence="5">
    <location>
        <begin position="133"/>
        <end position="159"/>
    </location>
</feature>